<dbReference type="SUPFAM" id="SSF52540">
    <property type="entry name" value="P-loop containing nucleoside triphosphate hydrolases"/>
    <property type="match status" value="1"/>
</dbReference>
<reference evidence="3 4" key="1">
    <citation type="submission" date="2021-06" db="EMBL/GenBank/DDBJ databases">
        <authorList>
            <person name="Stanton E."/>
        </authorList>
    </citation>
    <scope>NUCLEOTIDE SEQUENCE [LARGE SCALE GENOMIC DNA]</scope>
    <source>
        <strain evidence="3 4">2021EL-00146</strain>
    </source>
</reference>
<name>A0ABS6GJ19_9ENTR</name>
<feature type="region of interest" description="Disordered" evidence="1">
    <location>
        <begin position="1"/>
        <end position="32"/>
    </location>
</feature>
<dbReference type="EMBL" id="JAHLTI010000030">
    <property type="protein sequence ID" value="MBU5926835.1"/>
    <property type="molecule type" value="Genomic_DNA"/>
</dbReference>
<evidence type="ECO:0000313" key="4">
    <source>
        <dbReference type="Proteomes" id="UP000787201"/>
    </source>
</evidence>
<comment type="caution">
    <text evidence="3">The sequence shown here is derived from an EMBL/GenBank/DDBJ whole genome shotgun (WGS) entry which is preliminary data.</text>
</comment>
<dbReference type="Proteomes" id="UP000787201">
    <property type="component" value="Unassembled WGS sequence"/>
</dbReference>
<proteinExistence type="predicted"/>
<dbReference type="Gene3D" id="3.40.50.300">
    <property type="entry name" value="P-loop containing nucleotide triphosphate hydrolases"/>
    <property type="match status" value="1"/>
</dbReference>
<feature type="domain" description="NACHT" evidence="2">
    <location>
        <begin position="341"/>
        <end position="480"/>
    </location>
</feature>
<organism evidence="3 4">
    <name type="scientific">Enterobacter sichuanensis</name>
    <dbReference type="NCBI Taxonomy" id="2071710"/>
    <lineage>
        <taxon>Bacteria</taxon>
        <taxon>Pseudomonadati</taxon>
        <taxon>Pseudomonadota</taxon>
        <taxon>Gammaproteobacteria</taxon>
        <taxon>Enterobacterales</taxon>
        <taxon>Enterobacteriaceae</taxon>
        <taxon>Enterobacter</taxon>
        <taxon>Enterobacter cloacae complex</taxon>
    </lineage>
</organism>
<sequence>MKKTVAQPQLPNSVQPEKNDEQNSKKSAVGGSAAERGLDYQARVAAIAMTSLLLEQKVSWIEDVFNDVPVLIDAETGGPGDDISLKTNTGKSVEVQVKRGLKRGSDLWDALCALATGINDKSIACGILVVCPNSSATIRSNLADNIVRIGTGRIDGLHEIGDDFIKNVGLEFPELSRVCRSLRIVTVDAVDGNDSAEVNAISLLGRLFNEPRRAWYFLVERARKLIRIRGRATITSLLRDFRNVGIDIKMDTTESGIQLRAAVCDWLEKSYSHFTIPGQAKPVSLQKCWIPLKASVIKDLEQFPDDLSKALNSYHQYAAKRRSDINKFDAHTLGRYVTRGIIIGGPGIGKSLLLRRIALTYAAEGHLVLLARLPQVVSLINHKGIRFEEALIDVALSSSGLKYKSPDLQDAVILCDGLDECGVSQNLVTDAIHKFAVAHPDARVLLTSRPVGYRPGQLGNWKHYELLPLEESQADDALIQVMEALPFESTEVRRHTFDVAKEQLKSLHLKGVASRSPLILTMLASLSSRGIEPESSRISLYRQLFRLLETAYPSVRSEVTGPSEPERKWFISLLGWILFEHGTEPFEETFRHCVSEWQKEMPGSYLACSNKVKACFDFWESVGVIERIHTLNQEAVTFIHKTFAEYSAAVFIEQQPQNLKRNLLINVIQRDASSELLSFASHLGLIDEILDAWRELMLQGKTTSTKELVKVLDLIIEAGRPVTDDSLCIFADCCWNALSSSSSMYSAGDALCQVSTYSWDVVREKVRANLHSHDGWLWLVSWACILSGSPSEVSYQDAIIALNSIKSKWPKQLREKHSLFDFIGGRKVQDCIILGAAKIILQNPEEVGLSTLDAIVDKGRGVSASCFVGLMECYAKAGIELKDEVTRYPGREKDFYSVYAEIDVNCIGLLSVLAGNDNHQVLDEILPEHMLELGAFLNISGFHHLSLEDLLHLETTDKDIDRSKFLYQIAKASGLEPDKLRQQAASLKRQCEGKTLVLVSDFGRLPAVDAEMSPERVDIDPDDFDDLISTILHASQFYSVLAATVLYQHKTHPKVIDGIKRILMQGEGTALFIGTRFITDMPDQDWQQLLLQRLETSMPEQGASHLFEALTEPFNSRHESIAKLGLRSEMLDVALPAASFAVRLPQSDELSQDIRLIYEDWKLQEKPYPENGGVIPDSPRDALSGILVKDKGDTNLALILEMVQEKRTKIRGNGEKALKNMLDGSAELQRNISKWVRDGVCKPTLLRQIITEVTLHPEAVMTLIPFLKDESSSIRYAATALLNTRFMTLEQIELLARDLSNDIEIEIREIASATLSSLMPGKGGM</sequence>
<keyword evidence="4" id="KW-1185">Reference proteome</keyword>
<evidence type="ECO:0000259" key="2">
    <source>
        <dbReference type="Pfam" id="PF05729"/>
    </source>
</evidence>
<dbReference type="RefSeq" id="WP_094918331.1">
    <property type="nucleotide sequence ID" value="NZ_JAHLTI010000030.1"/>
</dbReference>
<gene>
    <name evidence="3" type="ORF">KQV47_21960</name>
</gene>
<evidence type="ECO:0000313" key="3">
    <source>
        <dbReference type="EMBL" id="MBU5926835.1"/>
    </source>
</evidence>
<dbReference type="Pfam" id="PF05729">
    <property type="entry name" value="NACHT"/>
    <property type="match status" value="1"/>
</dbReference>
<dbReference type="InterPro" id="IPR027417">
    <property type="entry name" value="P-loop_NTPase"/>
</dbReference>
<dbReference type="InterPro" id="IPR007111">
    <property type="entry name" value="NACHT_NTPase"/>
</dbReference>
<feature type="compositionally biased region" description="Polar residues" evidence="1">
    <location>
        <begin position="1"/>
        <end position="16"/>
    </location>
</feature>
<protein>
    <recommendedName>
        <fullName evidence="2">NACHT domain-containing protein</fullName>
    </recommendedName>
</protein>
<accession>A0ABS6GJ19</accession>
<evidence type="ECO:0000256" key="1">
    <source>
        <dbReference type="SAM" id="MobiDB-lite"/>
    </source>
</evidence>